<proteinExistence type="predicted"/>
<dbReference type="CDD" id="cd01949">
    <property type="entry name" value="GGDEF"/>
    <property type="match status" value="1"/>
</dbReference>
<comment type="cofactor">
    <cofactor evidence="1">
        <name>Mg(2+)</name>
        <dbReference type="ChEBI" id="CHEBI:18420"/>
    </cofactor>
</comment>
<dbReference type="Gene3D" id="3.30.70.270">
    <property type="match status" value="1"/>
</dbReference>
<dbReference type="Proteomes" id="UP000626148">
    <property type="component" value="Unassembled WGS sequence"/>
</dbReference>
<keyword evidence="6" id="KW-1185">Reference proteome</keyword>
<accession>A0A918K1V4</accession>
<dbReference type="RefSeq" id="WP_189606555.1">
    <property type="nucleotide sequence ID" value="NZ_BMXR01000001.1"/>
</dbReference>
<gene>
    <name evidence="5" type="ORF">GCM10007392_01200</name>
</gene>
<dbReference type="EMBL" id="BMXR01000001">
    <property type="protein sequence ID" value="GGX38742.1"/>
    <property type="molecule type" value="Genomic_DNA"/>
</dbReference>
<comment type="caution">
    <text evidence="5">The sequence shown here is derived from an EMBL/GenBank/DDBJ whole genome shotgun (WGS) entry which is preliminary data.</text>
</comment>
<dbReference type="Gene3D" id="3.30.450.40">
    <property type="match status" value="1"/>
</dbReference>
<organism evidence="5 6">
    <name type="scientific">Saccharospirillum salsuginis</name>
    <dbReference type="NCBI Taxonomy" id="418750"/>
    <lineage>
        <taxon>Bacteria</taxon>
        <taxon>Pseudomonadati</taxon>
        <taxon>Pseudomonadota</taxon>
        <taxon>Gammaproteobacteria</taxon>
        <taxon>Oceanospirillales</taxon>
        <taxon>Saccharospirillaceae</taxon>
        <taxon>Saccharospirillum</taxon>
    </lineage>
</organism>
<evidence type="ECO:0000259" key="4">
    <source>
        <dbReference type="PROSITE" id="PS50887"/>
    </source>
</evidence>
<dbReference type="Pfam" id="PF00990">
    <property type="entry name" value="GGDEF"/>
    <property type="match status" value="1"/>
</dbReference>
<dbReference type="InterPro" id="IPR050469">
    <property type="entry name" value="Diguanylate_Cyclase"/>
</dbReference>
<dbReference type="NCBIfam" id="TIGR00254">
    <property type="entry name" value="GGDEF"/>
    <property type="match status" value="1"/>
</dbReference>
<evidence type="ECO:0000256" key="2">
    <source>
        <dbReference type="ARBA" id="ARBA00012528"/>
    </source>
</evidence>
<dbReference type="PROSITE" id="PS50887">
    <property type="entry name" value="GGDEF"/>
    <property type="match status" value="1"/>
</dbReference>
<dbReference type="InterPro" id="IPR003018">
    <property type="entry name" value="GAF"/>
</dbReference>
<dbReference type="PANTHER" id="PTHR45138:SF9">
    <property type="entry name" value="DIGUANYLATE CYCLASE DGCM-RELATED"/>
    <property type="match status" value="1"/>
</dbReference>
<dbReference type="SMART" id="SM00267">
    <property type="entry name" value="GGDEF"/>
    <property type="match status" value="1"/>
</dbReference>
<protein>
    <recommendedName>
        <fullName evidence="2">diguanylate cyclase</fullName>
        <ecNumber evidence="2">2.7.7.65</ecNumber>
    </recommendedName>
</protein>
<name>A0A918K1V4_9GAMM</name>
<evidence type="ECO:0000313" key="6">
    <source>
        <dbReference type="Proteomes" id="UP000626148"/>
    </source>
</evidence>
<dbReference type="GO" id="GO:0052621">
    <property type="term" value="F:diguanylate cyclase activity"/>
    <property type="evidence" value="ECO:0007669"/>
    <property type="project" value="UniProtKB-EC"/>
</dbReference>
<dbReference type="InterPro" id="IPR043128">
    <property type="entry name" value="Rev_trsase/Diguanyl_cyclase"/>
</dbReference>
<comment type="catalytic activity">
    <reaction evidence="3">
        <text>2 GTP = 3',3'-c-di-GMP + 2 diphosphate</text>
        <dbReference type="Rhea" id="RHEA:24898"/>
        <dbReference type="ChEBI" id="CHEBI:33019"/>
        <dbReference type="ChEBI" id="CHEBI:37565"/>
        <dbReference type="ChEBI" id="CHEBI:58805"/>
        <dbReference type="EC" id="2.7.7.65"/>
    </reaction>
</comment>
<dbReference type="InterPro" id="IPR029787">
    <property type="entry name" value="Nucleotide_cyclase"/>
</dbReference>
<reference evidence="5" key="1">
    <citation type="journal article" date="2014" name="Int. J. Syst. Evol. Microbiol.">
        <title>Complete genome sequence of Corynebacterium casei LMG S-19264T (=DSM 44701T), isolated from a smear-ripened cheese.</title>
        <authorList>
            <consortium name="US DOE Joint Genome Institute (JGI-PGF)"/>
            <person name="Walter F."/>
            <person name="Albersmeier A."/>
            <person name="Kalinowski J."/>
            <person name="Ruckert C."/>
        </authorList>
    </citation>
    <scope>NUCLEOTIDE SEQUENCE</scope>
    <source>
        <strain evidence="5">KCTC 22169</strain>
    </source>
</reference>
<sequence length="353" mass="40498">MTDCYKPNPPDTELFPAVSRAAKSLMHHRGWRYGIADFLEALGTTTGTNRVWMFEVIDQGPDYYVTNFVFEWADRPESSNINDNRYIGKRVDVDNPDLRALYQARLNGQVQIHQRTEVGGFLKHEFEVQGIHSMLTIPIMVEGQWWGILGFDDCDAPRDYPGSYVAALEIAAVLITNGILRERLEWEVRHDHLTGLLNRRALIWEIEEALERNPQSGTLVIIDLDWFKNVNDRYGHQAGDEVLKAFSNRMRDRVPDGGILARFGGEEFALWLPTNGPKARLIVEDLRNAILAHPVVWREQSIALTASFGISEMRDHGNESIDTQTLFENVFKRADDALFQAKREGRNRIIYKE</sequence>
<evidence type="ECO:0000256" key="1">
    <source>
        <dbReference type="ARBA" id="ARBA00001946"/>
    </source>
</evidence>
<dbReference type="SUPFAM" id="SSF55781">
    <property type="entry name" value="GAF domain-like"/>
    <property type="match status" value="1"/>
</dbReference>
<dbReference type="FunFam" id="3.30.70.270:FF:000001">
    <property type="entry name" value="Diguanylate cyclase domain protein"/>
    <property type="match status" value="1"/>
</dbReference>
<reference evidence="5" key="2">
    <citation type="submission" date="2020-09" db="EMBL/GenBank/DDBJ databases">
        <authorList>
            <person name="Sun Q."/>
            <person name="Kim S."/>
        </authorList>
    </citation>
    <scope>NUCLEOTIDE SEQUENCE</scope>
    <source>
        <strain evidence="5">KCTC 22169</strain>
    </source>
</reference>
<dbReference type="PANTHER" id="PTHR45138">
    <property type="entry name" value="REGULATORY COMPONENTS OF SENSORY TRANSDUCTION SYSTEM"/>
    <property type="match status" value="1"/>
</dbReference>
<dbReference type="EC" id="2.7.7.65" evidence="2"/>
<dbReference type="InterPro" id="IPR029016">
    <property type="entry name" value="GAF-like_dom_sf"/>
</dbReference>
<dbReference type="InterPro" id="IPR000160">
    <property type="entry name" value="GGDEF_dom"/>
</dbReference>
<dbReference type="AlphaFoldDB" id="A0A918K1V4"/>
<evidence type="ECO:0000256" key="3">
    <source>
        <dbReference type="ARBA" id="ARBA00034247"/>
    </source>
</evidence>
<dbReference type="SUPFAM" id="SSF55073">
    <property type="entry name" value="Nucleotide cyclase"/>
    <property type="match status" value="1"/>
</dbReference>
<evidence type="ECO:0000313" key="5">
    <source>
        <dbReference type="EMBL" id="GGX38742.1"/>
    </source>
</evidence>
<feature type="domain" description="GGDEF" evidence="4">
    <location>
        <begin position="215"/>
        <end position="353"/>
    </location>
</feature>
<dbReference type="Pfam" id="PF01590">
    <property type="entry name" value="GAF"/>
    <property type="match status" value="1"/>
</dbReference>